<gene>
    <name evidence="7" type="ORF">LKE05_00075</name>
</gene>
<evidence type="ECO:0000256" key="4">
    <source>
        <dbReference type="ARBA" id="ARBA00023139"/>
    </source>
</evidence>
<keyword evidence="1" id="KW-1003">Cell membrane</keyword>
<dbReference type="AlphaFoldDB" id="A0AAE3J868"/>
<sequence>MKKICKLLSFLLICTLGATVLSGCGEKKNVATTTNEAYVMDENLNPPGEFPVCKEKITLTVGIPKDALVTDYDENLYTKALEEKMNCDIEFVYLPSTVAEAKQKVELMIAADGKDLPDIIVNVPMEDSSILRYGSRGFIKSLNQYYDNSAYYLNDVLKAETNLKDMITMADGNIYVIPRYQKILQNELGYRMWIYKPWLEKLNLSEPKTLDEFYNVLKAFKEKDPNGNGLADEIPFIGATSGGENWFCDFIAAAFQPIDIQSNYLYPENGKIKAAYVEPEYKEALKYLNKLCTEGLLSPSSFTSDGAQTRQTIQNPSGVQVGCFTSMAPTYLINATDRAEGYDILAPLTQDNGTGYAVYAASIPTNSFFITKNCQYPEAAFRLGDIMMSEEMSIWNRFGKKGTDWIEPEEGDHGMFESMGYKAKIKPVLAWGSPQNSHWQQGAPAYRSYELACATVDSGSNIYETRIAEHLQSYLDKKPKEYITKIIYTEDEINAINEIQQNITSYRKDSVARFIIGDWDIESGWEDYLKEMKAIGVDEMLDIVQKAYDRCNK</sequence>
<feature type="signal peptide" evidence="6">
    <location>
        <begin position="1"/>
        <end position="18"/>
    </location>
</feature>
<feature type="chain" id="PRO_5042293150" evidence="6">
    <location>
        <begin position="19"/>
        <end position="553"/>
    </location>
</feature>
<dbReference type="InterPro" id="IPR050490">
    <property type="entry name" value="Bact_solute-bd_prot1"/>
</dbReference>
<dbReference type="Gene3D" id="3.40.190.10">
    <property type="entry name" value="Periplasmic binding protein-like II"/>
    <property type="match status" value="2"/>
</dbReference>
<keyword evidence="8" id="KW-1185">Reference proteome</keyword>
<dbReference type="PANTHER" id="PTHR43649:SF33">
    <property type="entry name" value="POLYGALACTURONAN_RHAMNOGALACTURONAN-BINDING PROTEIN YTCQ"/>
    <property type="match status" value="1"/>
</dbReference>
<keyword evidence="3" id="KW-0472">Membrane</keyword>
<keyword evidence="5" id="KW-0449">Lipoprotein</keyword>
<evidence type="ECO:0000313" key="8">
    <source>
        <dbReference type="Proteomes" id="UP001198242"/>
    </source>
</evidence>
<evidence type="ECO:0000256" key="5">
    <source>
        <dbReference type="ARBA" id="ARBA00023288"/>
    </source>
</evidence>
<dbReference type="Proteomes" id="UP001198242">
    <property type="component" value="Unassembled WGS sequence"/>
</dbReference>
<evidence type="ECO:0000256" key="1">
    <source>
        <dbReference type="ARBA" id="ARBA00022475"/>
    </source>
</evidence>
<protein>
    <submittedName>
        <fullName evidence="7">Extracellular solute-binding protein</fullName>
    </submittedName>
</protein>
<evidence type="ECO:0000256" key="3">
    <source>
        <dbReference type="ARBA" id="ARBA00023136"/>
    </source>
</evidence>
<dbReference type="EMBL" id="JAJEQM010000001">
    <property type="protein sequence ID" value="MCC2209199.1"/>
    <property type="molecule type" value="Genomic_DNA"/>
</dbReference>
<evidence type="ECO:0000256" key="6">
    <source>
        <dbReference type="SAM" id="SignalP"/>
    </source>
</evidence>
<evidence type="ECO:0000256" key="2">
    <source>
        <dbReference type="ARBA" id="ARBA00022729"/>
    </source>
</evidence>
<keyword evidence="4" id="KW-0564">Palmitate</keyword>
<organism evidence="7 8">
    <name type="scientific">Hominilimicola fabiformis</name>
    <dbReference type="NCBI Taxonomy" id="2885356"/>
    <lineage>
        <taxon>Bacteria</taxon>
        <taxon>Bacillati</taxon>
        <taxon>Bacillota</taxon>
        <taxon>Clostridia</taxon>
        <taxon>Eubacteriales</taxon>
        <taxon>Oscillospiraceae</taxon>
        <taxon>Hominilimicola</taxon>
    </lineage>
</organism>
<evidence type="ECO:0000313" key="7">
    <source>
        <dbReference type="EMBL" id="MCC2209199.1"/>
    </source>
</evidence>
<dbReference type="PANTHER" id="PTHR43649">
    <property type="entry name" value="ARABINOSE-BINDING PROTEIN-RELATED"/>
    <property type="match status" value="1"/>
</dbReference>
<accession>A0AAE3J868</accession>
<keyword evidence="2 6" id="KW-0732">Signal</keyword>
<dbReference type="PROSITE" id="PS51257">
    <property type="entry name" value="PROKAR_LIPOPROTEIN"/>
    <property type="match status" value="1"/>
</dbReference>
<dbReference type="SUPFAM" id="SSF53850">
    <property type="entry name" value="Periplasmic binding protein-like II"/>
    <property type="match status" value="1"/>
</dbReference>
<name>A0AAE3J868_9FIRM</name>
<dbReference type="InterPro" id="IPR006059">
    <property type="entry name" value="SBP"/>
</dbReference>
<dbReference type="Pfam" id="PF01547">
    <property type="entry name" value="SBP_bac_1"/>
    <property type="match status" value="1"/>
</dbReference>
<dbReference type="RefSeq" id="WP_308455601.1">
    <property type="nucleotide sequence ID" value="NZ_JAJEQM010000001.1"/>
</dbReference>
<reference evidence="7 8" key="1">
    <citation type="submission" date="2021-10" db="EMBL/GenBank/DDBJ databases">
        <title>Anaerobic single-cell dispensing facilitates the cultivation of human gut bacteria.</title>
        <authorList>
            <person name="Afrizal A."/>
        </authorList>
    </citation>
    <scope>NUCLEOTIDE SEQUENCE [LARGE SCALE GENOMIC DNA]</scope>
    <source>
        <strain evidence="7 8">CLA-AA-H232</strain>
    </source>
</reference>
<comment type="caution">
    <text evidence="7">The sequence shown here is derived from an EMBL/GenBank/DDBJ whole genome shotgun (WGS) entry which is preliminary data.</text>
</comment>
<proteinExistence type="predicted"/>